<reference evidence="3 4" key="1">
    <citation type="journal article" date="2017" name="Nat. Ecol. Evol.">
        <title>Scallop genome provides insights into evolution of bilaterian karyotype and development.</title>
        <authorList>
            <person name="Wang S."/>
            <person name="Zhang J."/>
            <person name="Jiao W."/>
            <person name="Li J."/>
            <person name="Xun X."/>
            <person name="Sun Y."/>
            <person name="Guo X."/>
            <person name="Huan P."/>
            <person name="Dong B."/>
            <person name="Zhang L."/>
            <person name="Hu X."/>
            <person name="Sun X."/>
            <person name="Wang J."/>
            <person name="Zhao C."/>
            <person name="Wang Y."/>
            <person name="Wang D."/>
            <person name="Huang X."/>
            <person name="Wang R."/>
            <person name="Lv J."/>
            <person name="Li Y."/>
            <person name="Zhang Z."/>
            <person name="Liu B."/>
            <person name="Lu W."/>
            <person name="Hui Y."/>
            <person name="Liang J."/>
            <person name="Zhou Z."/>
            <person name="Hou R."/>
            <person name="Li X."/>
            <person name="Liu Y."/>
            <person name="Li H."/>
            <person name="Ning X."/>
            <person name="Lin Y."/>
            <person name="Zhao L."/>
            <person name="Xing Q."/>
            <person name="Dou J."/>
            <person name="Li Y."/>
            <person name="Mao J."/>
            <person name="Guo H."/>
            <person name="Dou H."/>
            <person name="Li T."/>
            <person name="Mu C."/>
            <person name="Jiang W."/>
            <person name="Fu Q."/>
            <person name="Fu X."/>
            <person name="Miao Y."/>
            <person name="Liu J."/>
            <person name="Yu Q."/>
            <person name="Li R."/>
            <person name="Liao H."/>
            <person name="Li X."/>
            <person name="Kong Y."/>
            <person name="Jiang Z."/>
            <person name="Chourrout D."/>
            <person name="Li R."/>
            <person name="Bao Z."/>
        </authorList>
    </citation>
    <scope>NUCLEOTIDE SEQUENCE [LARGE SCALE GENOMIC DNA]</scope>
    <source>
        <strain evidence="3 4">PY_sf001</strain>
    </source>
</reference>
<evidence type="ECO:0000256" key="2">
    <source>
        <dbReference type="SAM" id="Phobius"/>
    </source>
</evidence>
<feature type="region of interest" description="Disordered" evidence="1">
    <location>
        <begin position="433"/>
        <end position="477"/>
    </location>
</feature>
<organism evidence="3 4">
    <name type="scientific">Mizuhopecten yessoensis</name>
    <name type="common">Japanese scallop</name>
    <name type="synonym">Patinopecten yessoensis</name>
    <dbReference type="NCBI Taxonomy" id="6573"/>
    <lineage>
        <taxon>Eukaryota</taxon>
        <taxon>Metazoa</taxon>
        <taxon>Spiralia</taxon>
        <taxon>Lophotrochozoa</taxon>
        <taxon>Mollusca</taxon>
        <taxon>Bivalvia</taxon>
        <taxon>Autobranchia</taxon>
        <taxon>Pteriomorphia</taxon>
        <taxon>Pectinida</taxon>
        <taxon>Pectinoidea</taxon>
        <taxon>Pectinidae</taxon>
        <taxon>Mizuhopecten</taxon>
    </lineage>
</organism>
<dbReference type="InterPro" id="IPR019169">
    <property type="entry name" value="Transmembrane_26"/>
</dbReference>
<dbReference type="PANTHER" id="PTHR22168:SF3">
    <property type="entry name" value="TRANSMEMBRANE PROTEIN 26"/>
    <property type="match status" value="1"/>
</dbReference>
<name>A0A210QYC0_MIZYE</name>
<feature type="transmembrane region" description="Helical" evidence="2">
    <location>
        <begin position="339"/>
        <end position="361"/>
    </location>
</feature>
<feature type="transmembrane region" description="Helical" evidence="2">
    <location>
        <begin position="40"/>
        <end position="59"/>
    </location>
</feature>
<keyword evidence="2 3" id="KW-0812">Transmembrane</keyword>
<keyword evidence="2" id="KW-1133">Transmembrane helix</keyword>
<feature type="transmembrane region" description="Helical" evidence="2">
    <location>
        <begin position="71"/>
        <end position="89"/>
    </location>
</feature>
<dbReference type="OrthoDB" id="10042902at2759"/>
<gene>
    <name evidence="3" type="ORF">KP79_PYT05746</name>
</gene>
<dbReference type="AlphaFoldDB" id="A0A210QYC0"/>
<protein>
    <submittedName>
        <fullName evidence="3">Transmembrane protein 26</fullName>
    </submittedName>
</protein>
<proteinExistence type="predicted"/>
<dbReference type="Pfam" id="PF09772">
    <property type="entry name" value="Tmem26"/>
    <property type="match status" value="1"/>
</dbReference>
<keyword evidence="4" id="KW-1185">Reference proteome</keyword>
<accession>A0A210QYC0</accession>
<evidence type="ECO:0000256" key="1">
    <source>
        <dbReference type="SAM" id="MobiDB-lite"/>
    </source>
</evidence>
<feature type="transmembrane region" description="Helical" evidence="2">
    <location>
        <begin position="7"/>
        <end position="28"/>
    </location>
</feature>
<feature type="transmembrane region" description="Helical" evidence="2">
    <location>
        <begin position="311"/>
        <end position="333"/>
    </location>
</feature>
<dbReference type="Proteomes" id="UP000242188">
    <property type="component" value="Unassembled WGS sequence"/>
</dbReference>
<sequence>MEKKSQSSLLTVAMAIFVRLLLIFHNLLATWRVTLAWNNPQFWLMSLGVVLVALEGYITIRVNKGIEWKRLCPCFAIYLVITLPSIWLLEISQMNKYMESQAGAATAANVTMAPTTVQTVTSGVTRTMTTALAAISSTHGSNVSATMATTASNISDIVNATIATAPSNASEMLTNNTTDLPTIRFTNTTSAGIIANIEILLDSFNADTWLVVVEESLVYLIVIGRWLLPRGRVTREELSDLLFDYLAMASDIMELLALFDEDSIRGNPTITYAILAIWSLSFIQFIPVVMNRRAVNSFTQHTQDKKDKSNWYVRAGCGNSFPDIFVTIAGLFLQDGPFLGLRLFIIFYLQLLTYSLVFFVLKNTIVVLLLTYRLGILCFNLPCFSRRDASKECMEELDMDDPLDFGEEILKKNDLKTSDNGITNNGFQDQSAFGESDHHDHNKMKNCQPQNGHMHGDSIGENPVSGNPVNGVGLSVV</sequence>
<evidence type="ECO:0000313" key="3">
    <source>
        <dbReference type="EMBL" id="OWF53724.1"/>
    </source>
</evidence>
<keyword evidence="2" id="KW-0472">Membrane</keyword>
<dbReference type="PANTHER" id="PTHR22168">
    <property type="entry name" value="TMEM26 PROTEIN"/>
    <property type="match status" value="1"/>
</dbReference>
<comment type="caution">
    <text evidence="3">The sequence shown here is derived from an EMBL/GenBank/DDBJ whole genome shotgun (WGS) entry which is preliminary data.</text>
</comment>
<feature type="transmembrane region" description="Helical" evidence="2">
    <location>
        <begin position="270"/>
        <end position="290"/>
    </location>
</feature>
<evidence type="ECO:0000313" key="4">
    <source>
        <dbReference type="Proteomes" id="UP000242188"/>
    </source>
</evidence>
<dbReference type="EMBL" id="NEDP02001223">
    <property type="protein sequence ID" value="OWF53724.1"/>
    <property type="molecule type" value="Genomic_DNA"/>
</dbReference>